<dbReference type="AlphaFoldDB" id="A0A9P1E7L1"/>
<dbReference type="EMBL" id="CAMAPE010000017">
    <property type="protein sequence ID" value="CAH9084566.1"/>
    <property type="molecule type" value="Genomic_DNA"/>
</dbReference>
<organism evidence="3 4">
    <name type="scientific">Cuscuta europaea</name>
    <name type="common">European dodder</name>
    <dbReference type="NCBI Taxonomy" id="41803"/>
    <lineage>
        <taxon>Eukaryota</taxon>
        <taxon>Viridiplantae</taxon>
        <taxon>Streptophyta</taxon>
        <taxon>Embryophyta</taxon>
        <taxon>Tracheophyta</taxon>
        <taxon>Spermatophyta</taxon>
        <taxon>Magnoliopsida</taxon>
        <taxon>eudicotyledons</taxon>
        <taxon>Gunneridae</taxon>
        <taxon>Pentapetalae</taxon>
        <taxon>asterids</taxon>
        <taxon>lamiids</taxon>
        <taxon>Solanales</taxon>
        <taxon>Convolvulaceae</taxon>
        <taxon>Cuscuteae</taxon>
        <taxon>Cuscuta</taxon>
        <taxon>Cuscuta subgen. Cuscuta</taxon>
    </lineage>
</organism>
<accession>A0A9P1E7L1</accession>
<dbReference type="GO" id="GO:0008270">
    <property type="term" value="F:zinc ion binding"/>
    <property type="evidence" value="ECO:0007669"/>
    <property type="project" value="UniProtKB-KW"/>
</dbReference>
<dbReference type="OrthoDB" id="2402896at2759"/>
<feature type="domain" description="SWIM-type" evidence="2">
    <location>
        <begin position="154"/>
        <end position="186"/>
    </location>
</feature>
<sequence>MISEYNCSDNPWLTKLYEMRDKWCPAFSKEFFSAGILSSQRSETTNHSLSRKLNATSSLCDFYHFFSEAVSHWRSNEGKDHQRCLDGFPEIAIPHVSLLHKASKLYTIDAYKLFEKEFMRGMSLKFELRYHQGSLMGYLVWMPQTDRFSHWVSFDVTTHFVSCSCQKFPKAGILCCHILRIYHIHCVEVIPDCYILKRWTRTTKSLPSELPFVLDDSSNVLPSVWRMQMQKKFHKLLCSSGSNSTT</sequence>
<dbReference type="PANTHER" id="PTHR47718:SF17">
    <property type="entry name" value="PROTEIN FAR1-RELATED SEQUENCE 5-LIKE"/>
    <property type="match status" value="1"/>
</dbReference>
<dbReference type="PROSITE" id="PS50966">
    <property type="entry name" value="ZF_SWIM"/>
    <property type="match status" value="1"/>
</dbReference>
<evidence type="ECO:0000313" key="4">
    <source>
        <dbReference type="Proteomes" id="UP001152484"/>
    </source>
</evidence>
<proteinExistence type="predicted"/>
<evidence type="ECO:0000259" key="2">
    <source>
        <dbReference type="PROSITE" id="PS50966"/>
    </source>
</evidence>
<reference evidence="3" key="1">
    <citation type="submission" date="2022-07" db="EMBL/GenBank/DDBJ databases">
        <authorList>
            <person name="Macas J."/>
            <person name="Novak P."/>
            <person name="Neumann P."/>
        </authorList>
    </citation>
    <scope>NUCLEOTIDE SEQUENCE</scope>
</reference>
<dbReference type="PANTHER" id="PTHR47718">
    <property type="entry name" value="OS01G0519700 PROTEIN"/>
    <property type="match status" value="1"/>
</dbReference>
<comment type="caution">
    <text evidence="3">The sequence shown here is derived from an EMBL/GenBank/DDBJ whole genome shotgun (WGS) entry which is preliminary data.</text>
</comment>
<name>A0A9P1E7L1_CUSEU</name>
<gene>
    <name evidence="3" type="ORF">CEURO_LOCUS9073</name>
</gene>
<keyword evidence="4" id="KW-1185">Reference proteome</keyword>
<protein>
    <recommendedName>
        <fullName evidence="2">SWIM-type domain-containing protein</fullName>
    </recommendedName>
</protein>
<keyword evidence="1" id="KW-0862">Zinc</keyword>
<feature type="non-terminal residue" evidence="3">
    <location>
        <position position="246"/>
    </location>
</feature>
<keyword evidence="1" id="KW-0863">Zinc-finger</keyword>
<keyword evidence="1" id="KW-0479">Metal-binding</keyword>
<dbReference type="InterPro" id="IPR007527">
    <property type="entry name" value="Znf_SWIM"/>
</dbReference>
<evidence type="ECO:0000313" key="3">
    <source>
        <dbReference type="EMBL" id="CAH9084566.1"/>
    </source>
</evidence>
<evidence type="ECO:0000256" key="1">
    <source>
        <dbReference type="PROSITE-ProRule" id="PRU00325"/>
    </source>
</evidence>
<dbReference type="Proteomes" id="UP001152484">
    <property type="component" value="Unassembled WGS sequence"/>
</dbReference>